<dbReference type="EMBL" id="CM037157">
    <property type="protein sequence ID" value="KAH7850279.1"/>
    <property type="molecule type" value="Genomic_DNA"/>
</dbReference>
<comment type="caution">
    <text evidence="1">The sequence shown here is derived from an EMBL/GenBank/DDBJ whole genome shotgun (WGS) entry which is preliminary data.</text>
</comment>
<accession>A0ACB7YBG3</accession>
<reference evidence="1 2" key="1">
    <citation type="journal article" date="2021" name="Hortic Res">
        <title>High-quality reference genome and annotation aids understanding of berry development for evergreen blueberry (Vaccinium darrowii).</title>
        <authorList>
            <person name="Yu J."/>
            <person name="Hulse-Kemp A.M."/>
            <person name="Babiker E."/>
            <person name="Staton M."/>
        </authorList>
    </citation>
    <scope>NUCLEOTIDE SEQUENCE [LARGE SCALE GENOMIC DNA]</scope>
    <source>
        <strain evidence="2">cv. NJ 8807/NJ 8810</strain>
        <tissue evidence="1">Young leaf</tissue>
    </source>
</reference>
<organism evidence="1 2">
    <name type="scientific">Vaccinium darrowii</name>
    <dbReference type="NCBI Taxonomy" id="229202"/>
    <lineage>
        <taxon>Eukaryota</taxon>
        <taxon>Viridiplantae</taxon>
        <taxon>Streptophyta</taxon>
        <taxon>Embryophyta</taxon>
        <taxon>Tracheophyta</taxon>
        <taxon>Spermatophyta</taxon>
        <taxon>Magnoliopsida</taxon>
        <taxon>eudicotyledons</taxon>
        <taxon>Gunneridae</taxon>
        <taxon>Pentapetalae</taxon>
        <taxon>asterids</taxon>
        <taxon>Ericales</taxon>
        <taxon>Ericaceae</taxon>
        <taxon>Vaccinioideae</taxon>
        <taxon>Vaccinieae</taxon>
        <taxon>Vaccinium</taxon>
    </lineage>
</organism>
<evidence type="ECO:0000313" key="1">
    <source>
        <dbReference type="EMBL" id="KAH7850279.1"/>
    </source>
</evidence>
<sequence>MGRMERSENNDRSEAAELILPRTNRDTTNNENNSNHPNSFHSSSQRPRWPTVDGSLGLSEEESISYARRFFKFGFFLLPFLWAVNCFYFWPVLRHSRSFPLLRRYVVGSAIGFTVFAAVLSSWALTFSIGGERLFGHIWDDLVMYNVAERFGLADYTISPHPPTFFSEDLSAYLPVQGPIPPPPPPPPPPLQVYVRRPRDAPAPLPLTTPSSPPLRDPAPSPVPSSVDPVSSPDSLPIALRKEPRRFFKVYNGNIPEDNAFNLPAQQVAIKIARQLRPEDFHQFPNELNILQQLPRRPNIINLVGRWQIVTSFSLVLELAGIRGNAS</sequence>
<gene>
    <name evidence="1" type="ORF">Vadar_030283</name>
</gene>
<evidence type="ECO:0000313" key="2">
    <source>
        <dbReference type="Proteomes" id="UP000828048"/>
    </source>
</evidence>
<protein>
    <submittedName>
        <fullName evidence="1">Uncharacterized protein</fullName>
    </submittedName>
</protein>
<name>A0ACB7YBG3_9ERIC</name>
<dbReference type="Proteomes" id="UP000828048">
    <property type="component" value="Chromosome 7"/>
</dbReference>
<keyword evidence="2" id="KW-1185">Reference proteome</keyword>
<proteinExistence type="predicted"/>